<dbReference type="OrthoDB" id="9810154at2"/>
<protein>
    <recommendedName>
        <fullName evidence="3">Phosphohistidine phosphatase</fullName>
    </recommendedName>
</protein>
<keyword evidence="2" id="KW-1185">Reference proteome</keyword>
<reference evidence="1 2" key="1">
    <citation type="submission" date="2018-02" db="EMBL/GenBank/DDBJ databases">
        <title>Genomic analysis of the strain RR4-38 isolated from a seawater recirculating aquaculture system.</title>
        <authorList>
            <person name="Kim Y.-S."/>
            <person name="Jang Y.H."/>
            <person name="Kim K.-H."/>
        </authorList>
    </citation>
    <scope>NUCLEOTIDE SEQUENCE [LARGE SCALE GENOMIC DNA]</scope>
    <source>
        <strain evidence="1 2">RR4-38</strain>
    </source>
</reference>
<dbReference type="CDD" id="cd07040">
    <property type="entry name" value="HP"/>
    <property type="match status" value="1"/>
</dbReference>
<proteinExistence type="predicted"/>
<dbReference type="SUPFAM" id="SSF53254">
    <property type="entry name" value="Phosphoglycerate mutase-like"/>
    <property type="match status" value="1"/>
</dbReference>
<dbReference type="EMBL" id="CP027062">
    <property type="protein sequence ID" value="AVI51871.1"/>
    <property type="molecule type" value="Genomic_DNA"/>
</dbReference>
<dbReference type="PANTHER" id="PTHR47623:SF1">
    <property type="entry name" value="OS09G0287300 PROTEIN"/>
    <property type="match status" value="1"/>
</dbReference>
<dbReference type="KEGG" id="aue:C5O00_12165"/>
<evidence type="ECO:0008006" key="3">
    <source>
        <dbReference type="Google" id="ProtNLM"/>
    </source>
</evidence>
<evidence type="ECO:0000313" key="1">
    <source>
        <dbReference type="EMBL" id="AVI51871.1"/>
    </source>
</evidence>
<dbReference type="Gene3D" id="3.40.50.1240">
    <property type="entry name" value="Phosphoglycerate mutase-like"/>
    <property type="match status" value="1"/>
</dbReference>
<dbReference type="Pfam" id="PF00300">
    <property type="entry name" value="His_Phos_1"/>
    <property type="match status" value="1"/>
</dbReference>
<dbReference type="PANTHER" id="PTHR47623">
    <property type="entry name" value="OS09G0287300 PROTEIN"/>
    <property type="match status" value="1"/>
</dbReference>
<dbReference type="Proteomes" id="UP000238442">
    <property type="component" value="Chromosome"/>
</dbReference>
<gene>
    <name evidence="1" type="ORF">C5O00_12165</name>
</gene>
<name>A0A2S0HYX7_9FLAO</name>
<dbReference type="InterPro" id="IPR013078">
    <property type="entry name" value="His_Pase_superF_clade-1"/>
</dbReference>
<accession>A0A2S0HYX7</accession>
<organism evidence="1 2">
    <name type="scientific">Pukyongia salina</name>
    <dbReference type="NCBI Taxonomy" id="2094025"/>
    <lineage>
        <taxon>Bacteria</taxon>
        <taxon>Pseudomonadati</taxon>
        <taxon>Bacteroidota</taxon>
        <taxon>Flavobacteriia</taxon>
        <taxon>Flavobacteriales</taxon>
        <taxon>Flavobacteriaceae</taxon>
        <taxon>Pukyongia</taxon>
    </lineage>
</organism>
<evidence type="ECO:0000313" key="2">
    <source>
        <dbReference type="Proteomes" id="UP000238442"/>
    </source>
</evidence>
<sequence>MKTLYMARHAKSSWKYDLPDHQRPLKKRGHNDATLVSEKAQAEHKPPQKIITSDANRAQTTAMYFKNAFGISDKDFVLNHDLYDFSGQGVMEIIKNLDDSLDRVMIVGHNHAFTSIVNMLGNEYIDNLPTSGFVMIKFPVDSWKDITTGKTKSMIFPRHLKE</sequence>
<dbReference type="RefSeq" id="WP_105217111.1">
    <property type="nucleotide sequence ID" value="NZ_CP027062.1"/>
</dbReference>
<dbReference type="InterPro" id="IPR029033">
    <property type="entry name" value="His_PPase_superfam"/>
</dbReference>
<dbReference type="AlphaFoldDB" id="A0A2S0HYX7"/>